<proteinExistence type="predicted"/>
<protein>
    <recommendedName>
        <fullName evidence="2">Protein kinase domain-containing protein</fullName>
    </recommendedName>
</protein>
<dbReference type="GO" id="GO:0004674">
    <property type="term" value="F:protein serine/threonine kinase activity"/>
    <property type="evidence" value="ECO:0007669"/>
    <property type="project" value="TreeGrafter"/>
</dbReference>
<reference evidence="3" key="1">
    <citation type="submission" date="2020-06" db="EMBL/GenBank/DDBJ databases">
        <title>WGS assembly of Ceratodon purpureus strain R40.</title>
        <authorList>
            <person name="Carey S.B."/>
            <person name="Jenkins J."/>
            <person name="Shu S."/>
            <person name="Lovell J.T."/>
            <person name="Sreedasyam A."/>
            <person name="Maumus F."/>
            <person name="Tiley G.P."/>
            <person name="Fernandez-Pozo N."/>
            <person name="Barry K."/>
            <person name="Chen C."/>
            <person name="Wang M."/>
            <person name="Lipzen A."/>
            <person name="Daum C."/>
            <person name="Saski C.A."/>
            <person name="Payton A.C."/>
            <person name="Mcbreen J.C."/>
            <person name="Conrad R.E."/>
            <person name="Kollar L.M."/>
            <person name="Olsson S."/>
            <person name="Huttunen S."/>
            <person name="Landis J.B."/>
            <person name="Wickett N.J."/>
            <person name="Johnson M.G."/>
            <person name="Rensing S.A."/>
            <person name="Grimwood J."/>
            <person name="Schmutz J."/>
            <person name="Mcdaniel S.F."/>
        </authorList>
    </citation>
    <scope>NUCLEOTIDE SEQUENCE</scope>
    <source>
        <strain evidence="3">R40</strain>
    </source>
</reference>
<dbReference type="InterPro" id="IPR000719">
    <property type="entry name" value="Prot_kinase_dom"/>
</dbReference>
<feature type="domain" description="Protein kinase" evidence="2">
    <location>
        <begin position="28"/>
        <end position="327"/>
    </location>
</feature>
<dbReference type="SMART" id="SM00220">
    <property type="entry name" value="S_TKc"/>
    <property type="match status" value="1"/>
</dbReference>
<dbReference type="Proteomes" id="UP000822688">
    <property type="component" value="Chromosome 12"/>
</dbReference>
<dbReference type="PANTHER" id="PTHR44329">
    <property type="entry name" value="SERINE/THREONINE-PROTEIN KINASE TNNI3K-RELATED"/>
    <property type="match status" value="1"/>
</dbReference>
<dbReference type="SUPFAM" id="SSF56112">
    <property type="entry name" value="Protein kinase-like (PK-like)"/>
    <property type="match status" value="1"/>
</dbReference>
<dbReference type="PROSITE" id="PS50011">
    <property type="entry name" value="PROTEIN_KINASE_DOM"/>
    <property type="match status" value="1"/>
</dbReference>
<sequence length="438" mass="49743">MASETGYNIDVEGFGQENIPPDLRSKDLPSERLLGKGLASIGYETKWKGMQYARKDFVGVPRDIFRNEADVLVRLTDHENVVKTHGLTVDRLSCSLVLEYMDDKLSTLLQKRKDQRRRIATGTNCGNQSEPFELQEALHLMLQIAKGMEHLHDQGILHGDLKIRNILVTHKDNGDKNLSVESVKVADFGLIQTKANSMCYASRQARKLDMVRWKAPENLKLLLSEALSSESDSNSDEEYAGSSGVTRSGDVYSFAMICFQILTGEEPYLKRNWKELVPSIVSGELRPKLPPSCPPMLRDLLEICWATDPYQRRPFSYIREKLEHMYTLRKWIVKEEGEQKREQLEKADNSLKLVAPMEPNFPISEPFEPNSSNIAHLVPDPDVLRKGKALESGYIQPIFESTLRALTRIEELEISKEIQTDSRPDDAGPSANFRYTTS</sequence>
<dbReference type="Gene3D" id="1.10.510.10">
    <property type="entry name" value="Transferase(Phosphotransferase) domain 1"/>
    <property type="match status" value="1"/>
</dbReference>
<name>A0A8T0G936_CERPU</name>
<evidence type="ECO:0000256" key="1">
    <source>
        <dbReference type="SAM" id="MobiDB-lite"/>
    </source>
</evidence>
<dbReference type="EMBL" id="CM026433">
    <property type="protein sequence ID" value="KAG0555601.1"/>
    <property type="molecule type" value="Genomic_DNA"/>
</dbReference>
<dbReference type="InterPro" id="IPR011009">
    <property type="entry name" value="Kinase-like_dom_sf"/>
</dbReference>
<evidence type="ECO:0000259" key="2">
    <source>
        <dbReference type="PROSITE" id="PS50011"/>
    </source>
</evidence>
<dbReference type="Gene3D" id="3.30.200.20">
    <property type="entry name" value="Phosphorylase Kinase, domain 1"/>
    <property type="match status" value="1"/>
</dbReference>
<dbReference type="InterPro" id="IPR051681">
    <property type="entry name" value="Ser/Thr_Kinases-Pseudokinases"/>
</dbReference>
<comment type="caution">
    <text evidence="3">The sequence shown here is derived from an EMBL/GenBank/DDBJ whole genome shotgun (WGS) entry which is preliminary data.</text>
</comment>
<dbReference type="Pfam" id="PF07714">
    <property type="entry name" value="PK_Tyr_Ser-Thr"/>
    <property type="match status" value="1"/>
</dbReference>
<feature type="compositionally biased region" description="Basic and acidic residues" evidence="1">
    <location>
        <begin position="417"/>
        <end position="426"/>
    </location>
</feature>
<dbReference type="GO" id="GO:0005524">
    <property type="term" value="F:ATP binding"/>
    <property type="evidence" value="ECO:0007669"/>
    <property type="project" value="InterPro"/>
</dbReference>
<gene>
    <name evidence="3" type="ORF">KC19_12G180900</name>
</gene>
<organism evidence="3 4">
    <name type="scientific">Ceratodon purpureus</name>
    <name type="common">Fire moss</name>
    <name type="synonym">Dicranum purpureum</name>
    <dbReference type="NCBI Taxonomy" id="3225"/>
    <lineage>
        <taxon>Eukaryota</taxon>
        <taxon>Viridiplantae</taxon>
        <taxon>Streptophyta</taxon>
        <taxon>Embryophyta</taxon>
        <taxon>Bryophyta</taxon>
        <taxon>Bryophytina</taxon>
        <taxon>Bryopsida</taxon>
        <taxon>Dicranidae</taxon>
        <taxon>Pseudoditrichales</taxon>
        <taxon>Ditrichaceae</taxon>
        <taxon>Ceratodon</taxon>
    </lineage>
</organism>
<dbReference type="InterPro" id="IPR008271">
    <property type="entry name" value="Ser/Thr_kinase_AS"/>
</dbReference>
<dbReference type="PROSITE" id="PS00108">
    <property type="entry name" value="PROTEIN_KINASE_ST"/>
    <property type="match status" value="1"/>
</dbReference>
<dbReference type="PANTHER" id="PTHR44329:SF260">
    <property type="entry name" value="PROTEIN KINASE DOMAIN-CONTAINING PROTEIN"/>
    <property type="match status" value="1"/>
</dbReference>
<keyword evidence="4" id="KW-1185">Reference proteome</keyword>
<evidence type="ECO:0000313" key="3">
    <source>
        <dbReference type="EMBL" id="KAG0555601.1"/>
    </source>
</evidence>
<accession>A0A8T0G936</accession>
<feature type="region of interest" description="Disordered" evidence="1">
    <location>
        <begin position="417"/>
        <end position="438"/>
    </location>
</feature>
<dbReference type="AlphaFoldDB" id="A0A8T0G936"/>
<evidence type="ECO:0000313" key="4">
    <source>
        <dbReference type="Proteomes" id="UP000822688"/>
    </source>
</evidence>
<dbReference type="InterPro" id="IPR001245">
    <property type="entry name" value="Ser-Thr/Tyr_kinase_cat_dom"/>
</dbReference>